<reference evidence="1 2" key="1">
    <citation type="journal article" date="2013" name="PLoS ONE">
        <title>Lactobacillus paracasei comparative genomics: towards species pan-genome definition and exploitation of diversity.</title>
        <authorList>
            <person name="Smokvina T."/>
            <person name="Wels M."/>
            <person name="Polka J."/>
            <person name="Chervaux C."/>
            <person name="Brisse S."/>
            <person name="Boekhorst J."/>
            <person name="van Hylckama Vlieg J.E."/>
            <person name="Siezen R.J."/>
        </authorList>
    </citation>
    <scope>NUCLEOTIDE SEQUENCE [LARGE SCALE GENOMIC DNA]</scope>
    <source>
        <strain evidence="1 2">Lpp126</strain>
    </source>
</reference>
<comment type="caution">
    <text evidence="1">The sequence shown here is derived from an EMBL/GenBank/DDBJ whole genome shotgun (WGS) entry which is preliminary data.</text>
</comment>
<organism evidence="1 2">
    <name type="scientific">Lacticaseibacillus paracasei subsp. paracasei Lpp126</name>
    <dbReference type="NCBI Taxonomy" id="1256206"/>
    <lineage>
        <taxon>Bacteria</taxon>
        <taxon>Bacillati</taxon>
        <taxon>Bacillota</taxon>
        <taxon>Bacilli</taxon>
        <taxon>Lactobacillales</taxon>
        <taxon>Lactobacillaceae</taxon>
        <taxon>Lacticaseibacillus</taxon>
    </lineage>
</organism>
<proteinExistence type="predicted"/>
<gene>
    <name evidence="1" type="ORF">Lpp126_16949</name>
</gene>
<sequence>MNQVVIFGIMLAIVILGNILARHVPKIPLPFF</sequence>
<name>S2R044_LACPA</name>
<protein>
    <submittedName>
        <fullName evidence="1">Sodium, potassium, lithium and rubidium/H(+) antiporter</fullName>
    </submittedName>
</protein>
<dbReference type="EMBL" id="ANKC01001190">
    <property type="protein sequence ID" value="EPC70605.1"/>
    <property type="molecule type" value="Genomic_DNA"/>
</dbReference>
<feature type="non-terminal residue" evidence="1">
    <location>
        <position position="32"/>
    </location>
</feature>
<accession>S2R044</accession>
<evidence type="ECO:0000313" key="1">
    <source>
        <dbReference type="EMBL" id="EPC70605.1"/>
    </source>
</evidence>
<evidence type="ECO:0000313" key="2">
    <source>
        <dbReference type="Proteomes" id="UP000014243"/>
    </source>
</evidence>
<dbReference type="AlphaFoldDB" id="S2R044"/>
<dbReference type="Proteomes" id="UP000014243">
    <property type="component" value="Unassembled WGS sequence"/>
</dbReference>